<evidence type="ECO:0000256" key="4">
    <source>
        <dbReference type="ARBA" id="ARBA00022729"/>
    </source>
</evidence>
<evidence type="ECO:0000313" key="10">
    <source>
        <dbReference type="Proteomes" id="UP001461341"/>
    </source>
</evidence>
<keyword evidence="6" id="KW-0998">Cell outer membrane</keyword>
<dbReference type="InterPro" id="IPR011662">
    <property type="entry name" value="Secretin/TonB_short_N"/>
</dbReference>
<organism evidence="9 10">
    <name type="scientific">Thermatribacter velox</name>
    <dbReference type="NCBI Taxonomy" id="3039681"/>
    <lineage>
        <taxon>Bacteria</taxon>
        <taxon>Pseudomonadati</taxon>
        <taxon>Atribacterota</taxon>
        <taxon>Atribacteria</taxon>
        <taxon>Atribacterales</taxon>
        <taxon>Thermatribacteraceae</taxon>
        <taxon>Thermatribacter</taxon>
    </lineage>
</organism>
<accession>A0ABZ2YAJ0</accession>
<comment type="subcellular location">
    <subcellularLocation>
        <location evidence="1">Membrane</location>
    </subcellularLocation>
</comment>
<keyword evidence="5" id="KW-0472">Membrane</keyword>
<dbReference type="Gene3D" id="3.30.1370.130">
    <property type="match status" value="1"/>
</dbReference>
<keyword evidence="4" id="KW-0732">Signal</keyword>
<protein>
    <recommendedName>
        <fullName evidence="8">Secretin/TonB short N-terminal domain-containing protein</fullName>
    </recommendedName>
</protein>
<keyword evidence="3" id="KW-0812">Transmembrane</keyword>
<evidence type="ECO:0000256" key="5">
    <source>
        <dbReference type="ARBA" id="ARBA00023136"/>
    </source>
</evidence>
<dbReference type="InterPro" id="IPR038591">
    <property type="entry name" value="NolW-like_sf"/>
</dbReference>
<keyword evidence="2" id="KW-0813">Transport</keyword>
<keyword evidence="10" id="KW-1185">Reference proteome</keyword>
<gene>
    <name evidence="9" type="ORF">QBE54_07015</name>
</gene>
<dbReference type="PRINTS" id="PR00811">
    <property type="entry name" value="BCTERIALGSPD"/>
</dbReference>
<dbReference type="InterPro" id="IPR001775">
    <property type="entry name" value="GspD/PilQ"/>
</dbReference>
<reference evidence="9 10" key="1">
    <citation type="submission" date="2023-03" db="EMBL/GenBank/DDBJ databases">
        <title>Novel Species.</title>
        <authorList>
            <person name="Ma S."/>
        </authorList>
    </citation>
    <scope>NUCLEOTIDE SEQUENCE [LARGE SCALE GENOMIC DNA]</scope>
    <source>
        <strain evidence="9 10">B11</strain>
    </source>
</reference>
<dbReference type="InterPro" id="IPR050810">
    <property type="entry name" value="Bact_Secretion_Sys_Channel"/>
</dbReference>
<dbReference type="PRINTS" id="PR01032">
    <property type="entry name" value="PHAGEIV"/>
</dbReference>
<evidence type="ECO:0000256" key="7">
    <source>
        <dbReference type="RuleBase" id="RU004003"/>
    </source>
</evidence>
<dbReference type="PANTHER" id="PTHR30332:SF24">
    <property type="entry name" value="SECRETIN GSPD-RELATED"/>
    <property type="match status" value="1"/>
</dbReference>
<evidence type="ECO:0000256" key="2">
    <source>
        <dbReference type="ARBA" id="ARBA00022448"/>
    </source>
</evidence>
<dbReference type="InterPro" id="IPR049371">
    <property type="entry name" value="GspD-like_N0"/>
</dbReference>
<dbReference type="InterPro" id="IPR004846">
    <property type="entry name" value="T2SS/T3SS_dom"/>
</dbReference>
<dbReference type="Pfam" id="PF21305">
    <property type="entry name" value="type_II_gspD_N0"/>
    <property type="match status" value="1"/>
</dbReference>
<name>A0ABZ2YAJ0_9BACT</name>
<dbReference type="Gene3D" id="3.30.1370.120">
    <property type="match status" value="1"/>
</dbReference>
<evidence type="ECO:0000256" key="3">
    <source>
        <dbReference type="ARBA" id="ARBA00022692"/>
    </source>
</evidence>
<evidence type="ECO:0000256" key="6">
    <source>
        <dbReference type="ARBA" id="ARBA00023237"/>
    </source>
</evidence>
<comment type="similarity">
    <text evidence="7">Belongs to the bacterial secretin family.</text>
</comment>
<dbReference type="RefSeq" id="WP_369017490.1">
    <property type="nucleotide sequence ID" value="NZ_CP121689.1"/>
</dbReference>
<evidence type="ECO:0000259" key="8">
    <source>
        <dbReference type="SMART" id="SM00965"/>
    </source>
</evidence>
<dbReference type="Pfam" id="PF00263">
    <property type="entry name" value="Secretin"/>
    <property type="match status" value="1"/>
</dbReference>
<dbReference type="SMART" id="SM00965">
    <property type="entry name" value="STN"/>
    <property type="match status" value="1"/>
</dbReference>
<evidence type="ECO:0000313" key="9">
    <source>
        <dbReference type="EMBL" id="WZL75343.1"/>
    </source>
</evidence>
<evidence type="ECO:0000256" key="1">
    <source>
        <dbReference type="ARBA" id="ARBA00004370"/>
    </source>
</evidence>
<feature type="domain" description="Secretin/TonB short N-terminal" evidence="8">
    <location>
        <begin position="148"/>
        <end position="196"/>
    </location>
</feature>
<sequence length="557" mass="62075">MLGVLFLIHSASALELTHFFWRADAEEIKLTFKFSGKTNWSDVSPDPFHIVLQVEGAVNALSYAERAMGVGPLRRIIFKPHQEGLKIWLELTEKVAYEVYEEAGGRLVSVLLKGPFQGAPQKKNLLSFDFRDADLRDVLLALAKAEGVNMVIDDSVEGKISVSFEGLTFDQALSYILGMKGLAQIRFGNNVIVGDREVLEENFGLLEVRRYSLRFANPEDVKNALSLVIPDPERIQVDLASKSLLIKGRAPEFAEVEKILAEMDRPLETRVFTLSNNLYQDEAEFSKFKSLLQIIIPDEERVEYDFAQKSIIVKGTKEELEAVGELLENLDRKRPQIMIDAKLVEINRDKIKDLGVSWKVGGEEGQISFGEIALGGTMERQDLVEATIKALETKNLARLVGNPRILTLSGKEARIEVTDTIPYLETSVDAEGNKSYTVVKETVGVKLTVTPLLASDGKVLVQVKPEVSTGQLTEVKAEGLSWTVPQTSEKVAETTARLRPGETLVIGGLIRSEDIEKITRIPLLSDIPLLGEFFTLRNTTHKETELVVFLTPHIIDY</sequence>
<dbReference type="Proteomes" id="UP001461341">
    <property type="component" value="Chromosome"/>
</dbReference>
<dbReference type="EMBL" id="CP121689">
    <property type="protein sequence ID" value="WZL75343.1"/>
    <property type="molecule type" value="Genomic_DNA"/>
</dbReference>
<dbReference type="PANTHER" id="PTHR30332">
    <property type="entry name" value="PROBABLE GENERAL SECRETION PATHWAY PROTEIN D"/>
    <property type="match status" value="1"/>
</dbReference>
<proteinExistence type="inferred from homology"/>